<dbReference type="Gene3D" id="3.30.70.1060">
    <property type="entry name" value="Dimeric alpha+beta barrel"/>
    <property type="match status" value="1"/>
</dbReference>
<evidence type="ECO:0000313" key="3">
    <source>
        <dbReference type="Proteomes" id="UP001268542"/>
    </source>
</evidence>
<sequence length="101" mass="10990">MTRSDFLVEIEVVPDGLPEGHDLDRLRAAESARAAELGAAGVLRRLWRPAGPGWRNVGIWTGADAAEVDRAVRSLPMAAHLRWTVQELLPHPNDPGPVQPS</sequence>
<name>A0ABU3PSS0_9ACTN</name>
<gene>
    <name evidence="2" type="ORF">RDV89_04355</name>
</gene>
<reference evidence="2 3" key="1">
    <citation type="submission" date="2023-08" db="EMBL/GenBank/DDBJ databases">
        <title>Nocardioides seae sp. nov., a bacterium isolated from a soil.</title>
        <authorList>
            <person name="Wang X."/>
        </authorList>
    </citation>
    <scope>NUCLEOTIDE SEQUENCE [LARGE SCALE GENOMIC DNA]</scope>
    <source>
        <strain evidence="2 3">YZH12</strain>
    </source>
</reference>
<protein>
    <submittedName>
        <fullName evidence="2">Muconolactone Delta-isomerase family protein</fullName>
    </submittedName>
</protein>
<dbReference type="RefSeq" id="WP_315731655.1">
    <property type="nucleotide sequence ID" value="NZ_JAVYII010000002.1"/>
</dbReference>
<accession>A0ABU3PSS0</accession>
<proteinExistence type="predicted"/>
<dbReference type="InterPro" id="IPR011008">
    <property type="entry name" value="Dimeric_a/b-barrel"/>
</dbReference>
<comment type="caution">
    <text evidence="2">The sequence shown here is derived from an EMBL/GenBank/DDBJ whole genome shotgun (WGS) entry which is preliminary data.</text>
</comment>
<feature type="domain" description="Muconolactone isomerase" evidence="1">
    <location>
        <begin position="6"/>
        <end position="94"/>
    </location>
</feature>
<dbReference type="SUPFAM" id="SSF54909">
    <property type="entry name" value="Dimeric alpha+beta barrel"/>
    <property type="match status" value="1"/>
</dbReference>
<dbReference type="Pfam" id="PF02426">
    <property type="entry name" value="MIase"/>
    <property type="match status" value="1"/>
</dbReference>
<dbReference type="Proteomes" id="UP001268542">
    <property type="component" value="Unassembled WGS sequence"/>
</dbReference>
<evidence type="ECO:0000259" key="1">
    <source>
        <dbReference type="Pfam" id="PF02426"/>
    </source>
</evidence>
<keyword evidence="3" id="KW-1185">Reference proteome</keyword>
<evidence type="ECO:0000313" key="2">
    <source>
        <dbReference type="EMBL" id="MDT9592284.1"/>
    </source>
</evidence>
<dbReference type="EMBL" id="JAVYII010000002">
    <property type="protein sequence ID" value="MDT9592284.1"/>
    <property type="molecule type" value="Genomic_DNA"/>
</dbReference>
<organism evidence="2 3">
    <name type="scientific">Nocardioides imazamoxiresistens</name>
    <dbReference type="NCBI Taxonomy" id="3231893"/>
    <lineage>
        <taxon>Bacteria</taxon>
        <taxon>Bacillati</taxon>
        <taxon>Actinomycetota</taxon>
        <taxon>Actinomycetes</taxon>
        <taxon>Propionibacteriales</taxon>
        <taxon>Nocardioidaceae</taxon>
        <taxon>Nocardioides</taxon>
    </lineage>
</organism>
<dbReference type="InterPro" id="IPR026029">
    <property type="entry name" value="MLI_dom"/>
</dbReference>